<sequence length="93" mass="10677">MERSPQNILADKFLSKMTLKSTVISRVYCLKNYLRIHQADPELGFNFTLSEIVNTFSNNITIYLGLFFWTVECKKSASSIPSNIILARFRGPK</sequence>
<proteinExistence type="predicted"/>
<organism evidence="1">
    <name type="scientific">Mesocestoides corti</name>
    <name type="common">Flatworm</name>
    <dbReference type="NCBI Taxonomy" id="53468"/>
    <lineage>
        <taxon>Eukaryota</taxon>
        <taxon>Metazoa</taxon>
        <taxon>Spiralia</taxon>
        <taxon>Lophotrochozoa</taxon>
        <taxon>Platyhelminthes</taxon>
        <taxon>Cestoda</taxon>
        <taxon>Eucestoda</taxon>
        <taxon>Cyclophyllidea</taxon>
        <taxon>Mesocestoididae</taxon>
        <taxon>Mesocestoides</taxon>
    </lineage>
</organism>
<name>A0A5K3EQV2_MESCO</name>
<dbReference type="AlphaFoldDB" id="A0A5K3EQV2"/>
<reference evidence="1" key="1">
    <citation type="submission" date="2019-11" db="UniProtKB">
        <authorList>
            <consortium name="WormBaseParasite"/>
        </authorList>
    </citation>
    <scope>IDENTIFICATION</scope>
</reference>
<dbReference type="WBParaSite" id="MCU_002325-RA">
    <property type="protein sequence ID" value="MCU_002325-RA"/>
    <property type="gene ID" value="MCU_002325"/>
</dbReference>
<protein>
    <submittedName>
        <fullName evidence="1">Tr-type G domain-containing protein</fullName>
    </submittedName>
</protein>
<accession>A0A5K3EQV2</accession>
<evidence type="ECO:0000313" key="1">
    <source>
        <dbReference type="WBParaSite" id="MCU_002325-RA"/>
    </source>
</evidence>